<keyword evidence="4" id="KW-1185">Reference proteome</keyword>
<sequence>STDRRLEPIISLLKPFLCLVTMFSNAELRCAGPDWYEFGEFCYKPFEEKKTWYAARSACRAINADLVSISSLTEQTSQTHPPYSLLATNDVWIGLNDLDFPVGWGWTDMTALGFVNWAPGEPNGIFHGANLGNEDCVEMYPDGLWNDNNCLEKRGFACRHRKCKHTFFSLQDSIFFVCVLI</sequence>
<feature type="domain" description="C-type lectin" evidence="2">
    <location>
        <begin position="38"/>
        <end position="159"/>
    </location>
</feature>
<dbReference type="CDD" id="cd00037">
    <property type="entry name" value="CLECT"/>
    <property type="match status" value="1"/>
</dbReference>
<dbReference type="InterPro" id="IPR016186">
    <property type="entry name" value="C-type_lectin-like/link_sf"/>
</dbReference>
<name>A0AAY4ET26_9TELE</name>
<dbReference type="InterPro" id="IPR016187">
    <property type="entry name" value="CTDL_fold"/>
</dbReference>
<evidence type="ECO:0000313" key="4">
    <source>
        <dbReference type="Proteomes" id="UP000694580"/>
    </source>
</evidence>
<dbReference type="Proteomes" id="UP000694580">
    <property type="component" value="Chromosome 3"/>
</dbReference>
<proteinExistence type="predicted"/>
<dbReference type="PROSITE" id="PS50041">
    <property type="entry name" value="C_TYPE_LECTIN_2"/>
    <property type="match status" value="1"/>
</dbReference>
<dbReference type="AlphaFoldDB" id="A0AAY4ET26"/>
<reference evidence="3 4" key="1">
    <citation type="submission" date="2020-06" db="EMBL/GenBank/DDBJ databases">
        <authorList>
            <consortium name="Wellcome Sanger Institute Data Sharing"/>
        </authorList>
    </citation>
    <scope>NUCLEOTIDE SEQUENCE [LARGE SCALE GENOMIC DNA]</scope>
</reference>
<dbReference type="GeneTree" id="ENSGT01050000244842"/>
<dbReference type="SUPFAM" id="SSF56436">
    <property type="entry name" value="C-type lectin-like"/>
    <property type="match status" value="1"/>
</dbReference>
<dbReference type="Gene3D" id="3.10.100.10">
    <property type="entry name" value="Mannose-Binding Protein A, subunit A"/>
    <property type="match status" value="1"/>
</dbReference>
<reference evidence="3" key="2">
    <citation type="submission" date="2025-08" db="UniProtKB">
        <authorList>
            <consortium name="Ensembl"/>
        </authorList>
    </citation>
    <scope>IDENTIFICATION</scope>
</reference>
<evidence type="ECO:0000259" key="2">
    <source>
        <dbReference type="PROSITE" id="PS50041"/>
    </source>
</evidence>
<dbReference type="InterPro" id="IPR001304">
    <property type="entry name" value="C-type_lectin-like"/>
</dbReference>
<dbReference type="PROSITE" id="PS00615">
    <property type="entry name" value="C_TYPE_LECTIN_1"/>
    <property type="match status" value="1"/>
</dbReference>
<dbReference type="SMART" id="SM00034">
    <property type="entry name" value="CLECT"/>
    <property type="match status" value="1"/>
</dbReference>
<evidence type="ECO:0000313" key="3">
    <source>
        <dbReference type="Ensembl" id="ENSDCDP00010060354.1"/>
    </source>
</evidence>
<dbReference type="Ensembl" id="ENSDCDT00010071101.1">
    <property type="protein sequence ID" value="ENSDCDP00010060354.1"/>
    <property type="gene ID" value="ENSDCDG00010033556.1"/>
</dbReference>
<accession>A0AAY4ET26</accession>
<dbReference type="InterPro" id="IPR050111">
    <property type="entry name" value="C-type_lectin/snaclec_domain"/>
</dbReference>
<dbReference type="PANTHER" id="PTHR22803">
    <property type="entry name" value="MANNOSE, PHOSPHOLIPASE, LECTIN RECEPTOR RELATED"/>
    <property type="match status" value="1"/>
</dbReference>
<organism evidence="3 4">
    <name type="scientific">Denticeps clupeoides</name>
    <name type="common">denticle herring</name>
    <dbReference type="NCBI Taxonomy" id="299321"/>
    <lineage>
        <taxon>Eukaryota</taxon>
        <taxon>Metazoa</taxon>
        <taxon>Chordata</taxon>
        <taxon>Craniata</taxon>
        <taxon>Vertebrata</taxon>
        <taxon>Euteleostomi</taxon>
        <taxon>Actinopterygii</taxon>
        <taxon>Neopterygii</taxon>
        <taxon>Teleostei</taxon>
        <taxon>Clupei</taxon>
        <taxon>Clupeiformes</taxon>
        <taxon>Denticipitoidei</taxon>
        <taxon>Denticipitidae</taxon>
        <taxon>Denticeps</taxon>
    </lineage>
</organism>
<protein>
    <recommendedName>
        <fullName evidence="2">C-type lectin domain-containing protein</fullName>
    </recommendedName>
</protein>
<keyword evidence="1" id="KW-1015">Disulfide bond</keyword>
<evidence type="ECO:0000256" key="1">
    <source>
        <dbReference type="ARBA" id="ARBA00023157"/>
    </source>
</evidence>
<dbReference type="Pfam" id="PF00059">
    <property type="entry name" value="Lectin_C"/>
    <property type="match status" value="1"/>
</dbReference>
<reference evidence="3" key="3">
    <citation type="submission" date="2025-09" db="UniProtKB">
        <authorList>
            <consortium name="Ensembl"/>
        </authorList>
    </citation>
    <scope>IDENTIFICATION</scope>
</reference>
<dbReference type="InterPro" id="IPR018378">
    <property type="entry name" value="C-type_lectin_CS"/>
</dbReference>